<proteinExistence type="predicted"/>
<dbReference type="Proteomes" id="UP001054252">
    <property type="component" value="Unassembled WGS sequence"/>
</dbReference>
<dbReference type="AlphaFoldDB" id="A0AAV5M7U5"/>
<name>A0AAV5M7U5_9ROSI</name>
<reference evidence="1 2" key="1">
    <citation type="journal article" date="2021" name="Commun. Biol.">
        <title>The genome of Shorea leprosula (Dipterocarpaceae) highlights the ecological relevance of drought in aseasonal tropical rainforests.</title>
        <authorList>
            <person name="Ng K.K.S."/>
            <person name="Kobayashi M.J."/>
            <person name="Fawcett J.A."/>
            <person name="Hatakeyama M."/>
            <person name="Paape T."/>
            <person name="Ng C.H."/>
            <person name="Ang C.C."/>
            <person name="Tnah L.H."/>
            <person name="Lee C.T."/>
            <person name="Nishiyama T."/>
            <person name="Sese J."/>
            <person name="O'Brien M.J."/>
            <person name="Copetti D."/>
            <person name="Mohd Noor M.I."/>
            <person name="Ong R.C."/>
            <person name="Putra M."/>
            <person name="Sireger I.Z."/>
            <person name="Indrioko S."/>
            <person name="Kosugi Y."/>
            <person name="Izuno A."/>
            <person name="Isagi Y."/>
            <person name="Lee S.L."/>
            <person name="Shimizu K.K."/>
        </authorList>
    </citation>
    <scope>NUCLEOTIDE SEQUENCE [LARGE SCALE GENOMIC DNA]</scope>
    <source>
        <strain evidence="1">214</strain>
    </source>
</reference>
<organism evidence="1 2">
    <name type="scientific">Rubroshorea leprosula</name>
    <dbReference type="NCBI Taxonomy" id="152421"/>
    <lineage>
        <taxon>Eukaryota</taxon>
        <taxon>Viridiplantae</taxon>
        <taxon>Streptophyta</taxon>
        <taxon>Embryophyta</taxon>
        <taxon>Tracheophyta</taxon>
        <taxon>Spermatophyta</taxon>
        <taxon>Magnoliopsida</taxon>
        <taxon>eudicotyledons</taxon>
        <taxon>Gunneridae</taxon>
        <taxon>Pentapetalae</taxon>
        <taxon>rosids</taxon>
        <taxon>malvids</taxon>
        <taxon>Malvales</taxon>
        <taxon>Dipterocarpaceae</taxon>
        <taxon>Rubroshorea</taxon>
    </lineage>
</organism>
<accession>A0AAV5M7U5</accession>
<sequence>MNQSFCFSTIYPGNLAKSAALDKSQGANILQQNCRFALIEKLMDEEAELIEANSQRQF</sequence>
<evidence type="ECO:0000313" key="2">
    <source>
        <dbReference type="Proteomes" id="UP001054252"/>
    </source>
</evidence>
<gene>
    <name evidence="1" type="ORF">SLEP1_g52094</name>
</gene>
<protein>
    <submittedName>
        <fullName evidence="1">Uncharacterized protein</fullName>
    </submittedName>
</protein>
<evidence type="ECO:0000313" key="1">
    <source>
        <dbReference type="EMBL" id="GKV44958.1"/>
    </source>
</evidence>
<dbReference type="EMBL" id="BPVZ01000188">
    <property type="protein sequence ID" value="GKV44958.1"/>
    <property type="molecule type" value="Genomic_DNA"/>
</dbReference>
<comment type="caution">
    <text evidence="1">The sequence shown here is derived from an EMBL/GenBank/DDBJ whole genome shotgun (WGS) entry which is preliminary data.</text>
</comment>
<keyword evidence="2" id="KW-1185">Reference proteome</keyword>